<evidence type="ECO:0000256" key="5">
    <source>
        <dbReference type="ARBA" id="ARBA00022363"/>
    </source>
</evidence>
<keyword evidence="12" id="KW-0413">Isomerase</keyword>
<gene>
    <name evidence="15" type="primary">epmB</name>
    <name evidence="15" type="ORF">ACFO4O_09890</name>
</gene>
<dbReference type="PANTHER" id="PTHR30538">
    <property type="entry name" value="LYSINE 2,3-AMINOMUTASE-RELATED"/>
    <property type="match status" value="1"/>
</dbReference>
<dbReference type="InterPro" id="IPR022462">
    <property type="entry name" value="EpmB"/>
</dbReference>
<feature type="domain" description="Radical SAM core" evidence="14">
    <location>
        <begin position="105"/>
        <end position="320"/>
    </location>
</feature>
<proteinExistence type="inferred from homology"/>
<dbReference type="SUPFAM" id="SSF102114">
    <property type="entry name" value="Radical SAM enzymes"/>
    <property type="match status" value="1"/>
</dbReference>
<keyword evidence="6" id="KW-0004">4Fe-4S</keyword>
<dbReference type="CDD" id="cd01335">
    <property type="entry name" value="Radical_SAM"/>
    <property type="match status" value="1"/>
</dbReference>
<comment type="similarity">
    <text evidence="4">Belongs to the radical SAM superfamily. KamA family.</text>
</comment>
<dbReference type="PANTHER" id="PTHR30538:SF1">
    <property type="entry name" value="L-LYSINE 2,3-AMINOMUTASE"/>
    <property type="match status" value="1"/>
</dbReference>
<comment type="cofactor">
    <cofactor evidence="3">
        <name>[4Fe-4S] cluster</name>
        <dbReference type="ChEBI" id="CHEBI:49883"/>
    </cofactor>
</comment>
<evidence type="ECO:0000256" key="2">
    <source>
        <dbReference type="ARBA" id="ARBA00001933"/>
    </source>
</evidence>
<accession>A0ABV9LXB5</accession>
<evidence type="ECO:0000259" key="14">
    <source>
        <dbReference type="PROSITE" id="PS51918"/>
    </source>
</evidence>
<dbReference type="Gene3D" id="3.20.20.70">
    <property type="entry name" value="Aldolase class I"/>
    <property type="match status" value="1"/>
</dbReference>
<dbReference type="PIRSF" id="PIRSF004911">
    <property type="entry name" value="DUF160"/>
    <property type="match status" value="1"/>
</dbReference>
<evidence type="ECO:0000256" key="6">
    <source>
        <dbReference type="ARBA" id="ARBA00022485"/>
    </source>
</evidence>
<reference evidence="16" key="1">
    <citation type="journal article" date="2019" name="Int. J. Syst. Evol. Microbiol.">
        <title>The Global Catalogue of Microorganisms (GCM) 10K type strain sequencing project: providing services to taxonomists for standard genome sequencing and annotation.</title>
        <authorList>
            <consortium name="The Broad Institute Genomics Platform"/>
            <consortium name="The Broad Institute Genome Sequencing Center for Infectious Disease"/>
            <person name="Wu L."/>
            <person name="Ma J."/>
        </authorList>
    </citation>
    <scope>NUCLEOTIDE SEQUENCE [LARGE SCALE GENOMIC DNA]</scope>
    <source>
        <strain evidence="16">KACC 12507</strain>
    </source>
</reference>
<keyword evidence="10" id="KW-0408">Iron</keyword>
<evidence type="ECO:0000256" key="3">
    <source>
        <dbReference type="ARBA" id="ARBA00001966"/>
    </source>
</evidence>
<dbReference type="Pfam" id="PF04055">
    <property type="entry name" value="Radical_SAM"/>
    <property type="match status" value="1"/>
</dbReference>
<evidence type="ECO:0000256" key="4">
    <source>
        <dbReference type="ARBA" id="ARBA00008703"/>
    </source>
</evidence>
<dbReference type="InterPro" id="IPR013785">
    <property type="entry name" value="Aldolase_TIM"/>
</dbReference>
<comment type="cofactor">
    <cofactor evidence="2">
        <name>pyridoxal 5'-phosphate</name>
        <dbReference type="ChEBI" id="CHEBI:597326"/>
    </cofactor>
</comment>
<keyword evidence="8" id="KW-0479">Metal-binding</keyword>
<evidence type="ECO:0000256" key="9">
    <source>
        <dbReference type="ARBA" id="ARBA00022898"/>
    </source>
</evidence>
<dbReference type="NCBIfam" id="TIGR00238">
    <property type="entry name" value="KamA family radical SAM protein"/>
    <property type="match status" value="1"/>
</dbReference>
<evidence type="ECO:0000256" key="13">
    <source>
        <dbReference type="ARBA" id="ARBA00030756"/>
    </source>
</evidence>
<dbReference type="InterPro" id="IPR003739">
    <property type="entry name" value="Lys_aminomutase/Glu_NH3_mut"/>
</dbReference>
<evidence type="ECO:0000256" key="12">
    <source>
        <dbReference type="ARBA" id="ARBA00023235"/>
    </source>
</evidence>
<dbReference type="InterPro" id="IPR058240">
    <property type="entry name" value="rSAM_sf"/>
</dbReference>
<name>A0ABV9LXB5_9ALTE</name>
<dbReference type="NCBIfam" id="TIGR03821">
    <property type="entry name" value="EFP_modif_epmB"/>
    <property type="match status" value="1"/>
</dbReference>
<evidence type="ECO:0000256" key="8">
    <source>
        <dbReference type="ARBA" id="ARBA00022723"/>
    </source>
</evidence>
<keyword evidence="7" id="KW-0949">S-adenosyl-L-methionine</keyword>
<sequence length="342" mass="38733">MQIIPKKTIPVEIPWQKELARAFTTPESLLAYLQIDADKYRSHFSARDLFVMRVPRPFADLMNAGDWHDPLLAQVMPREQEFFSPPGYSTDPLDEQSNTTPGILHKYLNRALLIVKGGCAVNCRYCFRRHFPYQENAVSKQKWLEVMAYIERDKNLDEIIFSGGDPLMAKDSHLKWLAEQISKIKHIKRIRIHTRLPVVIPSRINTEFLDWFGSLGQQKIMVLHINHANEVGAGLIEACAKLKKAGVTLLNQAVLLRDINHTSEAQIALNEAVFSAGILPYYLHLLDKVQGAAHFDVGEEEAKVMMADVIKRQPGYLVPKLVREIAGQPGKTPIDLGLQPNT</sequence>
<comment type="caution">
    <text evidence="15">The sequence shown here is derived from an EMBL/GenBank/DDBJ whole genome shotgun (WGS) entry which is preliminary data.</text>
</comment>
<evidence type="ECO:0000256" key="1">
    <source>
        <dbReference type="ARBA" id="ARBA00001352"/>
    </source>
</evidence>
<evidence type="ECO:0000313" key="15">
    <source>
        <dbReference type="EMBL" id="MFC4700469.1"/>
    </source>
</evidence>
<evidence type="ECO:0000256" key="7">
    <source>
        <dbReference type="ARBA" id="ARBA00022691"/>
    </source>
</evidence>
<keyword evidence="11" id="KW-0411">Iron-sulfur</keyword>
<dbReference type="SFLD" id="SFLDF00314">
    <property type="entry name" value="L-lysine_2_3-aminomutase_(yjeK"/>
    <property type="match status" value="1"/>
</dbReference>
<evidence type="ECO:0000313" key="16">
    <source>
        <dbReference type="Proteomes" id="UP001595897"/>
    </source>
</evidence>
<dbReference type="SFLD" id="SFLDS00029">
    <property type="entry name" value="Radical_SAM"/>
    <property type="match status" value="1"/>
</dbReference>
<keyword evidence="9" id="KW-0663">Pyridoxal phosphate</keyword>
<dbReference type="InterPro" id="IPR007197">
    <property type="entry name" value="rSAM"/>
</dbReference>
<dbReference type="PROSITE" id="PS51918">
    <property type="entry name" value="RADICAL_SAM"/>
    <property type="match status" value="1"/>
</dbReference>
<evidence type="ECO:0000256" key="11">
    <source>
        <dbReference type="ARBA" id="ARBA00023014"/>
    </source>
</evidence>
<dbReference type="RefSeq" id="WP_382407903.1">
    <property type="nucleotide sequence ID" value="NZ_JBHSGU010000002.1"/>
</dbReference>
<dbReference type="EMBL" id="JBHSGU010000002">
    <property type="protein sequence ID" value="MFC4700469.1"/>
    <property type="molecule type" value="Genomic_DNA"/>
</dbReference>
<comment type="catalytic activity">
    <reaction evidence="1">
        <text>L-lysine = D-beta-lysine</text>
        <dbReference type="Rhea" id="RHEA:44148"/>
        <dbReference type="ChEBI" id="CHEBI:32551"/>
        <dbReference type="ChEBI" id="CHEBI:84138"/>
    </reaction>
</comment>
<keyword evidence="16" id="KW-1185">Reference proteome</keyword>
<organism evidence="15 16">
    <name type="scientific">Glaciecola siphonariae</name>
    <dbReference type="NCBI Taxonomy" id="521012"/>
    <lineage>
        <taxon>Bacteria</taxon>
        <taxon>Pseudomonadati</taxon>
        <taxon>Pseudomonadota</taxon>
        <taxon>Gammaproteobacteria</taxon>
        <taxon>Alteromonadales</taxon>
        <taxon>Alteromonadaceae</taxon>
        <taxon>Glaciecola</taxon>
    </lineage>
</organism>
<dbReference type="Proteomes" id="UP001595897">
    <property type="component" value="Unassembled WGS sequence"/>
</dbReference>
<dbReference type="SFLD" id="SFLDG01070">
    <property type="entry name" value="PLP-dependent"/>
    <property type="match status" value="1"/>
</dbReference>
<evidence type="ECO:0000256" key="10">
    <source>
        <dbReference type="ARBA" id="ARBA00023004"/>
    </source>
</evidence>
<protein>
    <recommendedName>
        <fullName evidence="5">L-lysine 2,3-aminomutase</fullName>
    </recommendedName>
    <alternativeName>
        <fullName evidence="13">EF-P post-translational modification enzyme B</fullName>
    </alternativeName>
</protein>